<comment type="caution">
    <text evidence="1">The sequence shown here is derived from an EMBL/GenBank/DDBJ whole genome shotgun (WGS) entry which is preliminary data.</text>
</comment>
<protein>
    <submittedName>
        <fullName evidence="1">Uncharacterized protein</fullName>
    </submittedName>
</protein>
<evidence type="ECO:0000313" key="2">
    <source>
        <dbReference type="Proteomes" id="UP000247903"/>
    </source>
</evidence>
<organism evidence="1 2">
    <name type="scientific">Flavobacterium cheongpyeongense</name>
    <dbReference type="NCBI Taxonomy" id="2212651"/>
    <lineage>
        <taxon>Bacteria</taxon>
        <taxon>Pseudomonadati</taxon>
        <taxon>Bacteroidota</taxon>
        <taxon>Flavobacteriia</taxon>
        <taxon>Flavobacteriales</taxon>
        <taxon>Flavobacteriaceae</taxon>
        <taxon>Flavobacterium</taxon>
    </lineage>
</organism>
<evidence type="ECO:0000313" key="1">
    <source>
        <dbReference type="EMBL" id="PXY42304.1"/>
    </source>
</evidence>
<dbReference type="AlphaFoldDB" id="A0A2V4C7X3"/>
<accession>A0A2V4C7X3</accession>
<reference evidence="1 2" key="1">
    <citation type="submission" date="2018-05" db="EMBL/GenBank/DDBJ databases">
        <title>Flavobacterium sp. strain IMCC34759, incomplete genome.</title>
        <authorList>
            <person name="Joung Y."/>
            <person name="Cho J."/>
        </authorList>
    </citation>
    <scope>NUCLEOTIDE SEQUENCE [LARGE SCALE GENOMIC DNA]</scope>
    <source>
        <strain evidence="1 2">IMCC34759</strain>
    </source>
</reference>
<dbReference type="Proteomes" id="UP000247903">
    <property type="component" value="Unassembled WGS sequence"/>
</dbReference>
<dbReference type="EMBL" id="QJHK01000002">
    <property type="protein sequence ID" value="PXY42304.1"/>
    <property type="molecule type" value="Genomic_DNA"/>
</dbReference>
<keyword evidence="2" id="KW-1185">Reference proteome</keyword>
<name>A0A2V4C7X3_9FLAO</name>
<sequence>MTLFSHDCKENPCKPVVRFLRSLAYFFHRSWVNVVKKIKPEAMQIRMPNVSASKTNLQNQILSFLYGFCRNSEFILQH</sequence>
<proteinExistence type="predicted"/>
<gene>
    <name evidence="1" type="ORF">DMB65_03490</name>
</gene>